<feature type="compositionally biased region" description="Basic and acidic residues" evidence="1">
    <location>
        <begin position="10"/>
        <end position="23"/>
    </location>
</feature>
<dbReference type="Proteomes" id="UP001177670">
    <property type="component" value="Unassembled WGS sequence"/>
</dbReference>
<accession>A0AA40G4G0</accession>
<proteinExistence type="predicted"/>
<evidence type="ECO:0000256" key="1">
    <source>
        <dbReference type="SAM" id="MobiDB-lite"/>
    </source>
</evidence>
<protein>
    <submittedName>
        <fullName evidence="2">Uncharacterized protein</fullName>
    </submittedName>
</protein>
<feature type="non-terminal residue" evidence="2">
    <location>
        <position position="1"/>
    </location>
</feature>
<sequence>KQRLETTTCNHEESRKREPKELDAPSASRTSLIRGVYSLAVDRKTDGPQP</sequence>
<evidence type="ECO:0000313" key="3">
    <source>
        <dbReference type="Proteomes" id="UP001177670"/>
    </source>
</evidence>
<keyword evidence="3" id="KW-1185">Reference proteome</keyword>
<gene>
    <name evidence="2" type="ORF">K0M31_018756</name>
</gene>
<dbReference type="AlphaFoldDB" id="A0AA40G4G0"/>
<dbReference type="EMBL" id="JAHYIQ010000007">
    <property type="protein sequence ID" value="KAK1130639.1"/>
    <property type="molecule type" value="Genomic_DNA"/>
</dbReference>
<comment type="caution">
    <text evidence="2">The sequence shown here is derived from an EMBL/GenBank/DDBJ whole genome shotgun (WGS) entry which is preliminary data.</text>
</comment>
<reference evidence="2" key="1">
    <citation type="submission" date="2021-10" db="EMBL/GenBank/DDBJ databases">
        <title>Melipona bicolor Genome sequencing and assembly.</title>
        <authorList>
            <person name="Araujo N.S."/>
            <person name="Arias M.C."/>
        </authorList>
    </citation>
    <scope>NUCLEOTIDE SEQUENCE</scope>
    <source>
        <strain evidence="2">USP_2M_L1-L4_2017</strain>
        <tissue evidence="2">Whole body</tissue>
    </source>
</reference>
<feature type="region of interest" description="Disordered" evidence="1">
    <location>
        <begin position="1"/>
        <end position="29"/>
    </location>
</feature>
<name>A0AA40G4G0_9HYME</name>
<organism evidence="2 3">
    <name type="scientific">Melipona bicolor</name>
    <dbReference type="NCBI Taxonomy" id="60889"/>
    <lineage>
        <taxon>Eukaryota</taxon>
        <taxon>Metazoa</taxon>
        <taxon>Ecdysozoa</taxon>
        <taxon>Arthropoda</taxon>
        <taxon>Hexapoda</taxon>
        <taxon>Insecta</taxon>
        <taxon>Pterygota</taxon>
        <taxon>Neoptera</taxon>
        <taxon>Endopterygota</taxon>
        <taxon>Hymenoptera</taxon>
        <taxon>Apocrita</taxon>
        <taxon>Aculeata</taxon>
        <taxon>Apoidea</taxon>
        <taxon>Anthophila</taxon>
        <taxon>Apidae</taxon>
        <taxon>Melipona</taxon>
    </lineage>
</organism>
<evidence type="ECO:0000313" key="2">
    <source>
        <dbReference type="EMBL" id="KAK1130639.1"/>
    </source>
</evidence>